<sequence length="102" mass="11185">MKHNNLRVLALGVFDLFHVGHLNFLNFARRQGDELIVGGAPDAMCLKSKGKLPIIEQNQGIAIIQALAIVDGVTLVQSPIIQTDFVFNWMLSLEIATVVTCI</sequence>
<proteinExistence type="predicted"/>
<keyword evidence="1" id="KW-0808">Transferase</keyword>
<evidence type="ECO:0000259" key="3">
    <source>
        <dbReference type="Pfam" id="PF01467"/>
    </source>
</evidence>
<dbReference type="Proteomes" id="UP001467690">
    <property type="component" value="Unassembled WGS sequence"/>
</dbReference>
<dbReference type="InterPro" id="IPR014729">
    <property type="entry name" value="Rossmann-like_a/b/a_fold"/>
</dbReference>
<dbReference type="PANTHER" id="PTHR43793:SF1">
    <property type="entry name" value="FAD SYNTHASE"/>
    <property type="match status" value="1"/>
</dbReference>
<dbReference type="InterPro" id="IPR050385">
    <property type="entry name" value="Archaeal_FAD_synthase"/>
</dbReference>
<dbReference type="PANTHER" id="PTHR43793">
    <property type="entry name" value="FAD SYNTHASE"/>
    <property type="match status" value="1"/>
</dbReference>
<organism evidence="4 5">
    <name type="scientific">Catenovulum sediminis</name>
    <dbReference type="NCBI Taxonomy" id="1740262"/>
    <lineage>
        <taxon>Bacteria</taxon>
        <taxon>Pseudomonadati</taxon>
        <taxon>Pseudomonadota</taxon>
        <taxon>Gammaproteobacteria</taxon>
        <taxon>Alteromonadales</taxon>
        <taxon>Alteromonadaceae</taxon>
        <taxon>Catenovulum</taxon>
    </lineage>
</organism>
<evidence type="ECO:0000313" key="4">
    <source>
        <dbReference type="EMBL" id="MER2491494.1"/>
    </source>
</evidence>
<feature type="domain" description="Cytidyltransferase-like" evidence="3">
    <location>
        <begin position="10"/>
        <end position="74"/>
    </location>
</feature>
<protein>
    <submittedName>
        <fullName evidence="4">Adenylyltransferase/cytidyltransferase family protein</fullName>
    </submittedName>
</protein>
<reference evidence="4 5" key="1">
    <citation type="submission" date="2024-06" db="EMBL/GenBank/DDBJ databases">
        <authorList>
            <person name="Chen R.Y."/>
        </authorList>
    </citation>
    <scope>NUCLEOTIDE SEQUENCE [LARGE SCALE GENOMIC DNA]</scope>
    <source>
        <strain evidence="4 5">D2</strain>
    </source>
</reference>
<comment type="caution">
    <text evidence="4">The sequence shown here is derived from an EMBL/GenBank/DDBJ whole genome shotgun (WGS) entry which is preliminary data.</text>
</comment>
<dbReference type="SUPFAM" id="SSF52374">
    <property type="entry name" value="Nucleotidylyl transferase"/>
    <property type="match status" value="1"/>
</dbReference>
<evidence type="ECO:0000313" key="5">
    <source>
        <dbReference type="Proteomes" id="UP001467690"/>
    </source>
</evidence>
<dbReference type="Pfam" id="PF01467">
    <property type="entry name" value="CTP_transf_like"/>
    <property type="match status" value="1"/>
</dbReference>
<dbReference type="InterPro" id="IPR004821">
    <property type="entry name" value="Cyt_trans-like"/>
</dbReference>
<dbReference type="RefSeq" id="WP_143871389.1">
    <property type="nucleotide sequence ID" value="NZ_CP041660.1"/>
</dbReference>
<evidence type="ECO:0000256" key="1">
    <source>
        <dbReference type="ARBA" id="ARBA00022679"/>
    </source>
</evidence>
<gene>
    <name evidence="4" type="ORF">ABS311_06325</name>
</gene>
<keyword evidence="5" id="KW-1185">Reference proteome</keyword>
<dbReference type="EMBL" id="JBELOE010000119">
    <property type="protein sequence ID" value="MER2491494.1"/>
    <property type="molecule type" value="Genomic_DNA"/>
</dbReference>
<dbReference type="Gene3D" id="3.40.50.620">
    <property type="entry name" value="HUPs"/>
    <property type="match status" value="1"/>
</dbReference>
<accession>A0ABV1REY8</accession>
<name>A0ABV1REY8_9ALTE</name>
<keyword evidence="2 4" id="KW-0548">Nucleotidyltransferase</keyword>
<evidence type="ECO:0000256" key="2">
    <source>
        <dbReference type="ARBA" id="ARBA00022695"/>
    </source>
</evidence>
<dbReference type="NCBIfam" id="TIGR00125">
    <property type="entry name" value="cyt_tran_rel"/>
    <property type="match status" value="1"/>
</dbReference>
<dbReference type="GO" id="GO:0016779">
    <property type="term" value="F:nucleotidyltransferase activity"/>
    <property type="evidence" value="ECO:0007669"/>
    <property type="project" value="UniProtKB-KW"/>
</dbReference>